<evidence type="ECO:0000313" key="3">
    <source>
        <dbReference type="EMBL" id="MFC6007924.1"/>
    </source>
</evidence>
<evidence type="ECO:0000313" key="4">
    <source>
        <dbReference type="Proteomes" id="UP001596189"/>
    </source>
</evidence>
<keyword evidence="1" id="KW-1133">Transmembrane helix</keyword>
<feature type="transmembrane region" description="Helical" evidence="1">
    <location>
        <begin position="21"/>
        <end position="42"/>
    </location>
</feature>
<comment type="caution">
    <text evidence="3">The sequence shown here is derived from an EMBL/GenBank/DDBJ whole genome shotgun (WGS) entry which is preliminary data.</text>
</comment>
<name>A0ABW1JFG0_9ACTN</name>
<evidence type="ECO:0000259" key="2">
    <source>
        <dbReference type="PROSITE" id="PS50850"/>
    </source>
</evidence>
<feature type="transmembrane region" description="Helical" evidence="1">
    <location>
        <begin position="97"/>
        <end position="127"/>
    </location>
</feature>
<feature type="transmembrane region" description="Helical" evidence="1">
    <location>
        <begin position="54"/>
        <end position="76"/>
    </location>
</feature>
<keyword evidence="1" id="KW-0472">Membrane</keyword>
<feature type="domain" description="Major facilitator superfamily (MFS) profile" evidence="2">
    <location>
        <begin position="1"/>
        <end position="75"/>
    </location>
</feature>
<dbReference type="Pfam" id="PF13386">
    <property type="entry name" value="DsbD_2"/>
    <property type="match status" value="1"/>
</dbReference>
<reference evidence="4" key="1">
    <citation type="journal article" date="2019" name="Int. J. Syst. Evol. Microbiol.">
        <title>The Global Catalogue of Microorganisms (GCM) 10K type strain sequencing project: providing services to taxonomists for standard genome sequencing and annotation.</title>
        <authorList>
            <consortium name="The Broad Institute Genomics Platform"/>
            <consortium name="The Broad Institute Genome Sequencing Center for Infectious Disease"/>
            <person name="Wu L."/>
            <person name="Ma J."/>
        </authorList>
    </citation>
    <scope>NUCLEOTIDE SEQUENCE [LARGE SCALE GENOMIC DNA]</scope>
    <source>
        <strain evidence="4">KACC 14249</strain>
    </source>
</reference>
<dbReference type="PROSITE" id="PS50850">
    <property type="entry name" value="MFS"/>
    <property type="match status" value="1"/>
</dbReference>
<dbReference type="InterPro" id="IPR020846">
    <property type="entry name" value="MFS_dom"/>
</dbReference>
<organism evidence="3 4">
    <name type="scientific">Angustibacter luteus</name>
    <dbReference type="NCBI Taxonomy" id="658456"/>
    <lineage>
        <taxon>Bacteria</taxon>
        <taxon>Bacillati</taxon>
        <taxon>Actinomycetota</taxon>
        <taxon>Actinomycetes</taxon>
        <taxon>Kineosporiales</taxon>
        <taxon>Kineosporiaceae</taxon>
    </lineage>
</organism>
<protein>
    <submittedName>
        <fullName evidence="3">Sulfite exporter TauE/SafE family protein</fullName>
    </submittedName>
</protein>
<dbReference type="Proteomes" id="UP001596189">
    <property type="component" value="Unassembled WGS sequence"/>
</dbReference>
<evidence type="ECO:0000256" key="1">
    <source>
        <dbReference type="SAM" id="Phobius"/>
    </source>
</evidence>
<dbReference type="RefSeq" id="WP_345715393.1">
    <property type="nucleotide sequence ID" value="NZ_BAABFP010000002.1"/>
</dbReference>
<accession>A0ABW1JFG0</accession>
<keyword evidence="4" id="KW-1185">Reference proteome</keyword>
<gene>
    <name evidence="3" type="ORF">ACFQDO_12385</name>
</gene>
<sequence length="198" mass="20699">MLSSISPLGERARGARWGLTVTAYLVGSLVGGAVAGTLAAALGSALPASWRDSVAAAVLVAIGVLVGLALDLRARGHGLPSWKRQVDEAWLTRYRGWVYGLGFGLQLGAGVMTIVTSSTVYAVLLLAAWSGQLWVGLLLGLVFGVARGLPILALHGVHSPGDLHRFFARLDRWARPVDRLARGALVLTATVVVASGWS</sequence>
<dbReference type="EMBL" id="JBHSRD010000004">
    <property type="protein sequence ID" value="MFC6007924.1"/>
    <property type="molecule type" value="Genomic_DNA"/>
</dbReference>
<keyword evidence="1" id="KW-0812">Transmembrane</keyword>
<feature type="transmembrane region" description="Helical" evidence="1">
    <location>
        <begin position="133"/>
        <end position="158"/>
    </location>
</feature>
<dbReference type="InterPro" id="IPR039447">
    <property type="entry name" value="UreH-like_TM_dom"/>
</dbReference>
<proteinExistence type="predicted"/>